<evidence type="ECO:0000313" key="1">
    <source>
        <dbReference type="EMBL" id="AGH31769.1"/>
    </source>
</evidence>
<dbReference type="Proteomes" id="UP000201252">
    <property type="component" value="Segment"/>
</dbReference>
<protein>
    <submittedName>
        <fullName evidence="1">Uncharacterized protein</fullName>
    </submittedName>
</protein>
<dbReference type="EMBL" id="HQ633071">
    <property type="protein sequence ID" value="AGH31769.1"/>
    <property type="molecule type" value="Genomic_DNA"/>
</dbReference>
<dbReference type="OrthoDB" id="25690at10239"/>
<sequence>MPRKTLQQRRNPTEDNDNRVRGVVDNLIGIETADDIMTELISVLSEGGKVPSSGKYYTFFYNAKTPGMQYDQHPLVGVTEVFSWGFRGINFHWNTQNSRRQYDYNQIIGGLYEIYPEEMSDVIELGFAKVRSK</sequence>
<name>M4QTP7_9CAUD</name>
<dbReference type="GeneID" id="15011178"/>
<gene>
    <name evidence="1" type="ORF">SWZG_00264</name>
</gene>
<accession>M4QTP7</accession>
<dbReference type="KEGG" id="vg:15011178"/>
<dbReference type="RefSeq" id="YP_007674621.1">
    <property type="nucleotide sequence ID" value="NC_020851.1"/>
</dbReference>
<evidence type="ECO:0000313" key="2">
    <source>
        <dbReference type="Proteomes" id="UP000201252"/>
    </source>
</evidence>
<organism evidence="1 2">
    <name type="scientific">Synechococcus phage S-SKS1</name>
    <dbReference type="NCBI Taxonomy" id="754042"/>
    <lineage>
        <taxon>Viruses</taxon>
        <taxon>Duplodnaviria</taxon>
        <taxon>Heunggongvirae</taxon>
        <taxon>Uroviricota</taxon>
        <taxon>Caudoviricetes</taxon>
        <taxon>Llyrvirus</taxon>
        <taxon>Llyrvirus SSKS1</taxon>
    </lineage>
</organism>
<keyword evidence="2" id="KW-1185">Reference proteome</keyword>
<reference evidence="1 2" key="1">
    <citation type="submission" date="2010-10" db="EMBL/GenBank/DDBJ databases">
        <title>The Genome Sequence of Synechococcus phage S-SKS1.</title>
        <authorList>
            <consortium name="The Broad Institute Genome Sequencing Platform"/>
            <person name="Henn M.R."/>
            <person name="Clokie M."/>
            <person name="Levin J."/>
            <person name="Malboeuf C."/>
            <person name="Casali M."/>
            <person name="Russ C."/>
            <person name="Lennon N."/>
            <person name="Chapman S.B."/>
            <person name="Erlich R."/>
            <person name="Young S.K."/>
            <person name="Yandava C."/>
            <person name="Zeng Q."/>
            <person name="Alvarado L."/>
            <person name="Anderson S."/>
            <person name="Berlin A."/>
            <person name="Chen Z."/>
            <person name="Freedman E."/>
            <person name="Gellesch M."/>
            <person name="Goldberg J."/>
            <person name="Green L."/>
            <person name="Griggs A."/>
            <person name="Gujja S."/>
            <person name="Heilman E.R."/>
            <person name="Heiman D."/>
            <person name="Hollinger A."/>
            <person name="Howarth C."/>
            <person name="Larson L."/>
            <person name="Mehta T."/>
            <person name="Pearson M."/>
            <person name="Roberts A."/>
            <person name="Ryan E."/>
            <person name="Saif S."/>
            <person name="Shea T."/>
            <person name="Shenoy N."/>
            <person name="Sisk P."/>
            <person name="Stolte C."/>
            <person name="Sykes S."/>
            <person name="White J."/>
            <person name="Haas B."/>
            <person name="Nusbaum C."/>
            <person name="Birren B."/>
        </authorList>
    </citation>
    <scope>NUCLEOTIDE SEQUENCE [LARGE SCALE GENOMIC DNA]</scope>
</reference>
<proteinExistence type="predicted"/>